<dbReference type="SMART" id="SM00421">
    <property type="entry name" value="HTH_LUXR"/>
    <property type="match status" value="1"/>
</dbReference>
<proteinExistence type="predicted"/>
<dbReference type="PROSITE" id="PS50043">
    <property type="entry name" value="HTH_LUXR_2"/>
    <property type="match status" value="1"/>
</dbReference>
<dbReference type="InterPro" id="IPR000792">
    <property type="entry name" value="Tscrpt_reg_LuxR_C"/>
</dbReference>
<evidence type="ECO:0000259" key="4">
    <source>
        <dbReference type="PROSITE" id="PS50043"/>
    </source>
</evidence>
<dbReference type="PROSITE" id="PS00622">
    <property type="entry name" value="HTH_LUXR_1"/>
    <property type="match status" value="1"/>
</dbReference>
<evidence type="ECO:0000256" key="1">
    <source>
        <dbReference type="ARBA" id="ARBA00023015"/>
    </source>
</evidence>
<keyword evidence="2 5" id="KW-0238">DNA-binding</keyword>
<dbReference type="GO" id="GO:0006355">
    <property type="term" value="P:regulation of DNA-templated transcription"/>
    <property type="evidence" value="ECO:0007669"/>
    <property type="project" value="InterPro"/>
</dbReference>
<sequence length="255" mass="28276">MLMTESALHDAARRTQRSSPPNLFVMVAKQDLLSECLAEVLSKHFPETEITVYRSAGEITRKEWETVRLLLLYDLAETDIHEIVEDACKEAPEVSIAIVLDGGNVHDEYLKHLVATGAIDGILPLSLRLDVFLAAIDLLAKGGEHFPAALLQRLHDVGPPLVGTARTGSLIESVGQVTVHDHRISVLTTREVQILNLICQGTQNKTIADLLHLSENTVKAHIRSIYKKMKVKNRTEAASRFFSDERADPVGKDYN</sequence>
<keyword evidence="1" id="KW-0805">Transcription regulation</keyword>
<dbReference type="RefSeq" id="WP_425359268.1">
    <property type="nucleotide sequence ID" value="NZ_QPIX01000011.1"/>
</dbReference>
<gene>
    <name evidence="5" type="ORF">DFR48_111125</name>
</gene>
<evidence type="ECO:0000256" key="2">
    <source>
        <dbReference type="ARBA" id="ARBA00023125"/>
    </source>
</evidence>
<protein>
    <submittedName>
        <fullName evidence="5">DNA-binding NarL/FixJ family response regulator</fullName>
    </submittedName>
</protein>
<organism evidence="5 6">
    <name type="scientific">Ciceribacter lividus</name>
    <dbReference type="NCBI Taxonomy" id="1197950"/>
    <lineage>
        <taxon>Bacteria</taxon>
        <taxon>Pseudomonadati</taxon>
        <taxon>Pseudomonadota</taxon>
        <taxon>Alphaproteobacteria</taxon>
        <taxon>Hyphomicrobiales</taxon>
        <taxon>Rhizobiaceae</taxon>
        <taxon>Ciceribacter</taxon>
    </lineage>
</organism>
<dbReference type="InterPro" id="IPR016032">
    <property type="entry name" value="Sig_transdc_resp-reg_C-effctor"/>
</dbReference>
<dbReference type="GO" id="GO:0003677">
    <property type="term" value="F:DNA binding"/>
    <property type="evidence" value="ECO:0007669"/>
    <property type="project" value="UniProtKB-KW"/>
</dbReference>
<evidence type="ECO:0000256" key="3">
    <source>
        <dbReference type="ARBA" id="ARBA00023163"/>
    </source>
</evidence>
<evidence type="ECO:0000313" key="5">
    <source>
        <dbReference type="EMBL" id="RCW21161.1"/>
    </source>
</evidence>
<dbReference type="SUPFAM" id="SSF46894">
    <property type="entry name" value="C-terminal effector domain of the bipartite response regulators"/>
    <property type="match status" value="1"/>
</dbReference>
<keyword evidence="3" id="KW-0804">Transcription</keyword>
<accession>A0A6I7HJJ0</accession>
<evidence type="ECO:0000313" key="6">
    <source>
        <dbReference type="Proteomes" id="UP000252582"/>
    </source>
</evidence>
<dbReference type="EMBL" id="QPIX01000011">
    <property type="protein sequence ID" value="RCW21161.1"/>
    <property type="molecule type" value="Genomic_DNA"/>
</dbReference>
<comment type="caution">
    <text evidence="5">The sequence shown here is derived from an EMBL/GenBank/DDBJ whole genome shotgun (WGS) entry which is preliminary data.</text>
</comment>
<dbReference type="Proteomes" id="UP000252582">
    <property type="component" value="Unassembled WGS sequence"/>
</dbReference>
<dbReference type="Pfam" id="PF00196">
    <property type="entry name" value="GerE"/>
    <property type="match status" value="1"/>
</dbReference>
<reference evidence="5 6" key="1">
    <citation type="submission" date="2018-07" db="EMBL/GenBank/DDBJ databases">
        <title>Genomic Encyclopedia of Type Strains, Phase IV (KMG-IV): sequencing the most valuable type-strain genomes for metagenomic binning, comparative biology and taxonomic classification.</title>
        <authorList>
            <person name="Goeker M."/>
        </authorList>
    </citation>
    <scope>NUCLEOTIDE SEQUENCE [LARGE SCALE GENOMIC DNA]</scope>
    <source>
        <strain evidence="5 6">DSM 25528</strain>
    </source>
</reference>
<dbReference type="CDD" id="cd06170">
    <property type="entry name" value="LuxR_C_like"/>
    <property type="match status" value="1"/>
</dbReference>
<dbReference type="PRINTS" id="PR00038">
    <property type="entry name" value="HTHLUXR"/>
</dbReference>
<name>A0A6I7HJJ0_9HYPH</name>
<dbReference type="PANTHER" id="PTHR44688:SF16">
    <property type="entry name" value="DNA-BINDING TRANSCRIPTIONAL ACTIVATOR DEVR_DOSR"/>
    <property type="match status" value="1"/>
</dbReference>
<dbReference type="AlphaFoldDB" id="A0A6I7HJJ0"/>
<dbReference type="PANTHER" id="PTHR44688">
    <property type="entry name" value="DNA-BINDING TRANSCRIPTIONAL ACTIVATOR DEVR_DOSR"/>
    <property type="match status" value="1"/>
</dbReference>
<dbReference type="Gene3D" id="3.40.50.2300">
    <property type="match status" value="1"/>
</dbReference>
<feature type="domain" description="HTH luxR-type" evidence="4">
    <location>
        <begin position="180"/>
        <end position="245"/>
    </location>
</feature>
<keyword evidence="6" id="KW-1185">Reference proteome</keyword>